<dbReference type="Proteomes" id="UP000029713">
    <property type="component" value="Unassembled WGS sequence"/>
</dbReference>
<dbReference type="GO" id="GO:0016887">
    <property type="term" value="F:ATP hydrolysis activity"/>
    <property type="evidence" value="ECO:0007669"/>
    <property type="project" value="InterPro"/>
</dbReference>
<dbReference type="OrthoDB" id="3190580at2"/>
<dbReference type="InterPro" id="IPR003439">
    <property type="entry name" value="ABC_transporter-like_ATP-bd"/>
</dbReference>
<proteinExistence type="predicted"/>
<dbReference type="AlphaFoldDB" id="A0A098YCF4"/>
<dbReference type="Pfam" id="PF00005">
    <property type="entry name" value="ABC_tran"/>
    <property type="match status" value="1"/>
</dbReference>
<evidence type="ECO:0000313" key="5">
    <source>
        <dbReference type="Proteomes" id="UP000029713"/>
    </source>
</evidence>
<evidence type="ECO:0000259" key="3">
    <source>
        <dbReference type="PROSITE" id="PS50893"/>
    </source>
</evidence>
<keyword evidence="2 4" id="KW-0067">ATP-binding</keyword>
<dbReference type="InterPro" id="IPR017871">
    <property type="entry name" value="ABC_transporter-like_CS"/>
</dbReference>
<dbReference type="STRING" id="1522368.IN07_03565"/>
<dbReference type="SUPFAM" id="SSF52540">
    <property type="entry name" value="P-loop containing nucleoside triphosphate hydrolases"/>
    <property type="match status" value="1"/>
</dbReference>
<protein>
    <submittedName>
        <fullName evidence="4">ABC transporter ATP-binding protein</fullName>
    </submittedName>
</protein>
<evidence type="ECO:0000256" key="2">
    <source>
        <dbReference type="ARBA" id="ARBA00022840"/>
    </source>
</evidence>
<dbReference type="PANTHER" id="PTHR24220:SF659">
    <property type="entry name" value="TRANSPORTER, PUTATIVE-RELATED"/>
    <property type="match status" value="1"/>
</dbReference>
<dbReference type="InterPro" id="IPR027417">
    <property type="entry name" value="P-loop_NTPase"/>
</dbReference>
<dbReference type="SMART" id="SM00382">
    <property type="entry name" value="AAA"/>
    <property type="match status" value="1"/>
</dbReference>
<reference evidence="4 5" key="1">
    <citation type="submission" date="2014-07" db="EMBL/GenBank/DDBJ databases">
        <title>Biosystematic studies on Modestobacter strains isolated from extreme hyper-arid desert soil and from historic building.</title>
        <authorList>
            <person name="Bukarasam K."/>
            <person name="Bull A."/>
            <person name="Girard G."/>
            <person name="van Wezel G."/>
            <person name="Goodfellow M."/>
        </authorList>
    </citation>
    <scope>NUCLEOTIDE SEQUENCE [LARGE SCALE GENOMIC DNA]</scope>
    <source>
        <strain evidence="4 5">KNN45-2b</strain>
    </source>
</reference>
<dbReference type="InterPro" id="IPR015854">
    <property type="entry name" value="ABC_transpr_LolD-like"/>
</dbReference>
<dbReference type="PROSITE" id="PS00211">
    <property type="entry name" value="ABC_TRANSPORTER_1"/>
    <property type="match status" value="1"/>
</dbReference>
<sequence>MSAVLRLDGVEVRYGSTRALAGVDLTVDAGQRVALVGPSGAGKSTLLGLVNGSVLPTAGSVQVLGEEVAALRGRAQQQLRARVGTVHQHLELVGQLRVVHNVNAGRLSSWPAWRAAWSLVRPQGLPEVLAALDRVGLADRVFERTERLSGGQRQRVALARLLVQQPELVLADEPASALDPVLAERALGLLAGLATERGGALIASLHDPALALRHCTRVVGLVEGRVVLDAPAAALTVGDLADFYGAPR</sequence>
<dbReference type="Gene3D" id="3.40.50.300">
    <property type="entry name" value="P-loop containing nucleotide triphosphate hydrolases"/>
    <property type="match status" value="1"/>
</dbReference>
<dbReference type="GO" id="GO:0005886">
    <property type="term" value="C:plasma membrane"/>
    <property type="evidence" value="ECO:0007669"/>
    <property type="project" value="TreeGrafter"/>
</dbReference>
<keyword evidence="1" id="KW-0547">Nucleotide-binding</keyword>
<dbReference type="GO" id="GO:0005524">
    <property type="term" value="F:ATP binding"/>
    <property type="evidence" value="ECO:0007669"/>
    <property type="project" value="UniProtKB-KW"/>
</dbReference>
<dbReference type="PROSITE" id="PS50893">
    <property type="entry name" value="ABC_TRANSPORTER_2"/>
    <property type="match status" value="1"/>
</dbReference>
<evidence type="ECO:0000256" key="1">
    <source>
        <dbReference type="ARBA" id="ARBA00022741"/>
    </source>
</evidence>
<gene>
    <name evidence="4" type="ORF">IN07_03565</name>
</gene>
<feature type="domain" description="ABC transporter" evidence="3">
    <location>
        <begin position="5"/>
        <end position="248"/>
    </location>
</feature>
<comment type="caution">
    <text evidence="4">The sequence shown here is derived from an EMBL/GenBank/DDBJ whole genome shotgun (WGS) entry which is preliminary data.</text>
</comment>
<dbReference type="InterPro" id="IPR003593">
    <property type="entry name" value="AAA+_ATPase"/>
</dbReference>
<accession>A0A098YCF4</accession>
<dbReference type="PANTHER" id="PTHR24220">
    <property type="entry name" value="IMPORT ATP-BINDING PROTEIN"/>
    <property type="match status" value="1"/>
</dbReference>
<dbReference type="GO" id="GO:0022857">
    <property type="term" value="F:transmembrane transporter activity"/>
    <property type="evidence" value="ECO:0007669"/>
    <property type="project" value="TreeGrafter"/>
</dbReference>
<organism evidence="4 5">
    <name type="scientific">Modestobacter caceresii</name>
    <dbReference type="NCBI Taxonomy" id="1522368"/>
    <lineage>
        <taxon>Bacteria</taxon>
        <taxon>Bacillati</taxon>
        <taxon>Actinomycetota</taxon>
        <taxon>Actinomycetes</taxon>
        <taxon>Geodermatophilales</taxon>
        <taxon>Geodermatophilaceae</taxon>
        <taxon>Modestobacter</taxon>
    </lineage>
</organism>
<dbReference type="RefSeq" id="WP_052090695.1">
    <property type="nucleotide sequence ID" value="NZ_JPMX01000010.1"/>
</dbReference>
<dbReference type="EMBL" id="JPMX01000010">
    <property type="protein sequence ID" value="KGH48149.1"/>
    <property type="molecule type" value="Genomic_DNA"/>
</dbReference>
<evidence type="ECO:0000313" key="4">
    <source>
        <dbReference type="EMBL" id="KGH48149.1"/>
    </source>
</evidence>
<name>A0A098YCF4_9ACTN</name>
<keyword evidence="5" id="KW-1185">Reference proteome</keyword>